<comment type="caution">
    <text evidence="1">The sequence shown here is derived from an EMBL/GenBank/DDBJ whole genome shotgun (WGS) entry which is preliminary data.</text>
</comment>
<dbReference type="AlphaFoldDB" id="A0A9D4PFZ5"/>
<gene>
    <name evidence="1" type="ORF">HPB52_013237</name>
</gene>
<evidence type="ECO:0000313" key="2">
    <source>
        <dbReference type="Proteomes" id="UP000821837"/>
    </source>
</evidence>
<dbReference type="EMBL" id="JABSTV010001254">
    <property type="protein sequence ID" value="KAH7939492.1"/>
    <property type="molecule type" value="Genomic_DNA"/>
</dbReference>
<reference evidence="1" key="1">
    <citation type="journal article" date="2020" name="Cell">
        <title>Large-Scale Comparative Analyses of Tick Genomes Elucidate Their Genetic Diversity and Vector Capacities.</title>
        <authorList>
            <consortium name="Tick Genome and Microbiome Consortium (TIGMIC)"/>
            <person name="Jia N."/>
            <person name="Wang J."/>
            <person name="Shi W."/>
            <person name="Du L."/>
            <person name="Sun Y."/>
            <person name="Zhan W."/>
            <person name="Jiang J.F."/>
            <person name="Wang Q."/>
            <person name="Zhang B."/>
            <person name="Ji P."/>
            <person name="Bell-Sakyi L."/>
            <person name="Cui X.M."/>
            <person name="Yuan T.T."/>
            <person name="Jiang B.G."/>
            <person name="Yang W.F."/>
            <person name="Lam T.T."/>
            <person name="Chang Q.C."/>
            <person name="Ding S.J."/>
            <person name="Wang X.J."/>
            <person name="Zhu J.G."/>
            <person name="Ruan X.D."/>
            <person name="Zhao L."/>
            <person name="Wei J.T."/>
            <person name="Ye R.Z."/>
            <person name="Que T.C."/>
            <person name="Du C.H."/>
            <person name="Zhou Y.H."/>
            <person name="Cheng J.X."/>
            <person name="Dai P.F."/>
            <person name="Guo W.B."/>
            <person name="Han X.H."/>
            <person name="Huang E.J."/>
            <person name="Li L.F."/>
            <person name="Wei W."/>
            <person name="Gao Y.C."/>
            <person name="Liu J.Z."/>
            <person name="Shao H.Z."/>
            <person name="Wang X."/>
            <person name="Wang C.C."/>
            <person name="Yang T.C."/>
            <person name="Huo Q.B."/>
            <person name="Li W."/>
            <person name="Chen H.Y."/>
            <person name="Chen S.E."/>
            <person name="Zhou L.G."/>
            <person name="Ni X.B."/>
            <person name="Tian J.H."/>
            <person name="Sheng Y."/>
            <person name="Liu T."/>
            <person name="Pan Y.S."/>
            <person name="Xia L.Y."/>
            <person name="Li J."/>
            <person name="Zhao F."/>
            <person name="Cao W.C."/>
        </authorList>
    </citation>
    <scope>NUCLEOTIDE SEQUENCE</scope>
    <source>
        <strain evidence="1">Rsan-2018</strain>
    </source>
</reference>
<accession>A0A9D4PFZ5</accession>
<evidence type="ECO:0000313" key="1">
    <source>
        <dbReference type="EMBL" id="KAH7939492.1"/>
    </source>
</evidence>
<name>A0A9D4PFZ5_RHISA</name>
<protein>
    <submittedName>
        <fullName evidence="1">Uncharacterized protein</fullName>
    </submittedName>
</protein>
<proteinExistence type="predicted"/>
<organism evidence="1 2">
    <name type="scientific">Rhipicephalus sanguineus</name>
    <name type="common">Brown dog tick</name>
    <name type="synonym">Ixodes sanguineus</name>
    <dbReference type="NCBI Taxonomy" id="34632"/>
    <lineage>
        <taxon>Eukaryota</taxon>
        <taxon>Metazoa</taxon>
        <taxon>Ecdysozoa</taxon>
        <taxon>Arthropoda</taxon>
        <taxon>Chelicerata</taxon>
        <taxon>Arachnida</taxon>
        <taxon>Acari</taxon>
        <taxon>Parasitiformes</taxon>
        <taxon>Ixodida</taxon>
        <taxon>Ixodoidea</taxon>
        <taxon>Ixodidae</taxon>
        <taxon>Rhipicephalinae</taxon>
        <taxon>Rhipicephalus</taxon>
        <taxon>Rhipicephalus</taxon>
    </lineage>
</organism>
<reference evidence="1" key="2">
    <citation type="submission" date="2021-09" db="EMBL/GenBank/DDBJ databases">
        <authorList>
            <person name="Jia N."/>
            <person name="Wang J."/>
            <person name="Shi W."/>
            <person name="Du L."/>
            <person name="Sun Y."/>
            <person name="Zhan W."/>
            <person name="Jiang J."/>
            <person name="Wang Q."/>
            <person name="Zhang B."/>
            <person name="Ji P."/>
            <person name="Sakyi L.B."/>
            <person name="Cui X."/>
            <person name="Yuan T."/>
            <person name="Jiang B."/>
            <person name="Yang W."/>
            <person name="Lam T.T.-Y."/>
            <person name="Chang Q."/>
            <person name="Ding S."/>
            <person name="Wang X."/>
            <person name="Zhu J."/>
            <person name="Ruan X."/>
            <person name="Zhao L."/>
            <person name="Wei J."/>
            <person name="Que T."/>
            <person name="Du C."/>
            <person name="Cheng J."/>
            <person name="Dai P."/>
            <person name="Han X."/>
            <person name="Huang E."/>
            <person name="Gao Y."/>
            <person name="Liu J."/>
            <person name="Shao H."/>
            <person name="Ye R."/>
            <person name="Li L."/>
            <person name="Wei W."/>
            <person name="Wang X."/>
            <person name="Wang C."/>
            <person name="Huo Q."/>
            <person name="Li W."/>
            <person name="Guo W."/>
            <person name="Chen H."/>
            <person name="Chen S."/>
            <person name="Zhou L."/>
            <person name="Zhou L."/>
            <person name="Ni X."/>
            <person name="Tian J."/>
            <person name="Zhou Y."/>
            <person name="Sheng Y."/>
            <person name="Liu T."/>
            <person name="Pan Y."/>
            <person name="Xia L."/>
            <person name="Li J."/>
            <person name="Zhao F."/>
            <person name="Cao W."/>
        </authorList>
    </citation>
    <scope>NUCLEOTIDE SEQUENCE</scope>
    <source>
        <strain evidence="1">Rsan-2018</strain>
        <tissue evidence="1">Larvae</tissue>
    </source>
</reference>
<keyword evidence="2" id="KW-1185">Reference proteome</keyword>
<sequence length="62" mass="6646">MTGPFPDGYLDRSSSTEAVKAAILQSAAGDEALEVCKKSMKGMCYVSESKMKGNHSSVFRVI</sequence>
<dbReference type="Proteomes" id="UP000821837">
    <property type="component" value="Chromosome 8"/>
</dbReference>